<dbReference type="EMBL" id="PTIX01000001">
    <property type="protein sequence ID" value="PPK70950.1"/>
    <property type="molecule type" value="Genomic_DNA"/>
</dbReference>
<dbReference type="GO" id="GO:0046677">
    <property type="term" value="P:response to antibiotic"/>
    <property type="evidence" value="ECO:0007669"/>
    <property type="project" value="InterPro"/>
</dbReference>
<dbReference type="InterPro" id="IPR052036">
    <property type="entry name" value="Hydrolase/PRTase-associated"/>
</dbReference>
<dbReference type="SUPFAM" id="SSF159501">
    <property type="entry name" value="EreA/ChaN-like"/>
    <property type="match status" value="1"/>
</dbReference>
<dbReference type="AlphaFoldDB" id="A0A2S6H0M0"/>
<gene>
    <name evidence="2" type="ORF">CLV40_101136</name>
</gene>
<dbReference type="PANTHER" id="PTHR31299:SF0">
    <property type="entry name" value="ESTERASE, PUTATIVE (AFU_ORTHOLOGUE AFUA_1G05850)-RELATED"/>
    <property type="match status" value="1"/>
</dbReference>
<protein>
    <submittedName>
        <fullName evidence="2">Erythromycin esterase-like protein</fullName>
    </submittedName>
</protein>
<comment type="caution">
    <text evidence="2">The sequence shown here is derived from an EMBL/GenBank/DDBJ whole genome shotgun (WGS) entry which is preliminary data.</text>
</comment>
<evidence type="ECO:0000313" key="3">
    <source>
        <dbReference type="Proteomes" id="UP000239203"/>
    </source>
</evidence>
<organism evidence="2 3">
    <name type="scientific">Actinokineospora auranticolor</name>
    <dbReference type="NCBI Taxonomy" id="155976"/>
    <lineage>
        <taxon>Bacteria</taxon>
        <taxon>Bacillati</taxon>
        <taxon>Actinomycetota</taxon>
        <taxon>Actinomycetes</taxon>
        <taxon>Pseudonocardiales</taxon>
        <taxon>Pseudonocardiaceae</taxon>
        <taxon>Actinokineospora</taxon>
    </lineage>
</organism>
<proteinExistence type="predicted"/>
<dbReference type="RefSeq" id="WP_104475868.1">
    <property type="nucleotide sequence ID" value="NZ_CP154825.1"/>
</dbReference>
<dbReference type="CDD" id="cd14728">
    <property type="entry name" value="Ere-like"/>
    <property type="match status" value="1"/>
</dbReference>
<evidence type="ECO:0000256" key="1">
    <source>
        <dbReference type="SAM" id="MobiDB-lite"/>
    </source>
</evidence>
<keyword evidence="3" id="KW-1185">Reference proteome</keyword>
<accession>A0A2S6H0M0</accession>
<dbReference type="Proteomes" id="UP000239203">
    <property type="component" value="Unassembled WGS sequence"/>
</dbReference>
<sequence>MTQRIQDVLTPTCELLALGEPTHQEAAFPMVRNELFAQLVDLGFRSIALETDRVSAVAVDNYVRHGVGRLDDLTRSGFTHGFGAIDANRGLVAWMRDHNKDLPPADRLSFHGWDIPTENFTAPSPRPYLAHVRDYLGLDIDIPGDDDPWTRTEAVMNHAESPGATPEADRLREIGGALLTALDAGTPDQTATARWVEARTHLTAGLGLLRYHRQCAQPIDDQDTRVARLMATRDALMARNLLDIHTLEARRGPTLVHAHNLHLRRNPGTYGNHPFVGAGAIVAALLGDRYAFIPGSLGRGATLGLAEPAPNTYESHLQPRVDTWGLTTPDLPASAQTRTDTTPRMGYFPLEPATFDPADAILHISDTGAV</sequence>
<name>A0A2S6H0M0_9PSEU</name>
<dbReference type="PANTHER" id="PTHR31299">
    <property type="entry name" value="ESTERASE, PUTATIVE (AFU_ORTHOLOGUE AFUA_1G05850)-RELATED"/>
    <property type="match status" value="1"/>
</dbReference>
<dbReference type="InterPro" id="IPR007815">
    <property type="entry name" value="Emycin_Estase"/>
</dbReference>
<evidence type="ECO:0000313" key="2">
    <source>
        <dbReference type="EMBL" id="PPK70950.1"/>
    </source>
</evidence>
<dbReference type="OrthoDB" id="4329964at2"/>
<reference evidence="2 3" key="1">
    <citation type="submission" date="2018-02" db="EMBL/GenBank/DDBJ databases">
        <title>Genomic Encyclopedia of Archaeal and Bacterial Type Strains, Phase II (KMG-II): from individual species to whole genera.</title>
        <authorList>
            <person name="Goeker M."/>
        </authorList>
    </citation>
    <scope>NUCLEOTIDE SEQUENCE [LARGE SCALE GENOMIC DNA]</scope>
    <source>
        <strain evidence="2 3">YU 961-1</strain>
    </source>
</reference>
<dbReference type="Gene3D" id="3.30.1870.10">
    <property type="entry name" value="EreA-like, domain 2"/>
    <property type="match status" value="1"/>
</dbReference>
<feature type="region of interest" description="Disordered" evidence="1">
    <location>
        <begin position="324"/>
        <end position="343"/>
    </location>
</feature>
<dbReference type="Pfam" id="PF05139">
    <property type="entry name" value="Erythro_esteras"/>
    <property type="match status" value="1"/>
</dbReference>